<dbReference type="GeneID" id="94583260"/>
<dbReference type="AlphaFoldDB" id="A0A1D8NDM0"/>
<evidence type="ECO:0000313" key="3">
    <source>
        <dbReference type="Proteomes" id="UP000182444"/>
    </source>
</evidence>
<name>A0A1D8NDM0_YARLL</name>
<evidence type="ECO:0000256" key="1">
    <source>
        <dbReference type="SAM" id="MobiDB-lite"/>
    </source>
</evidence>
<feature type="region of interest" description="Disordered" evidence="1">
    <location>
        <begin position="136"/>
        <end position="159"/>
    </location>
</feature>
<sequence length="159" mass="18568">MASMCLMVFLLSRNGLYMLLLARMTFTIMLRKVRAFALISNLSVLALIRAYCYSLYRHPHTSDCRSQHLMSFTTLFTIQTHTVLMEVFELVQAPSVSPGHNVKELRFKPLGPNKRWLNRPTGSWPNATWRRIKSSSKVRKRMTSMTPTKRGRRSLRWHP</sequence>
<organism evidence="2 3">
    <name type="scientific">Yarrowia lipolytica</name>
    <name type="common">Candida lipolytica</name>
    <dbReference type="NCBI Taxonomy" id="4952"/>
    <lineage>
        <taxon>Eukaryota</taxon>
        <taxon>Fungi</taxon>
        <taxon>Dikarya</taxon>
        <taxon>Ascomycota</taxon>
        <taxon>Saccharomycotina</taxon>
        <taxon>Dipodascomycetes</taxon>
        <taxon>Dipodascales</taxon>
        <taxon>Dipodascales incertae sedis</taxon>
        <taxon>Yarrowia</taxon>
    </lineage>
</organism>
<dbReference type="EMBL" id="CP017556">
    <property type="protein sequence ID" value="AOW03722.1"/>
    <property type="molecule type" value="Genomic_DNA"/>
</dbReference>
<dbReference type="Proteomes" id="UP000182444">
    <property type="component" value="Chromosome 1D"/>
</dbReference>
<reference evidence="2 3" key="1">
    <citation type="journal article" date="2016" name="PLoS ONE">
        <title>Sequence Assembly of Yarrowia lipolytica Strain W29/CLIB89 Shows Transposable Element Diversity.</title>
        <authorList>
            <person name="Magnan C."/>
            <person name="Yu J."/>
            <person name="Chang I."/>
            <person name="Jahn E."/>
            <person name="Kanomata Y."/>
            <person name="Wu J."/>
            <person name="Zeller M."/>
            <person name="Oakes M."/>
            <person name="Baldi P."/>
            <person name="Sandmeyer S."/>
        </authorList>
    </citation>
    <scope>NUCLEOTIDE SEQUENCE [LARGE SCALE GENOMIC DNA]</scope>
    <source>
        <strain evidence="3">CLIB89(W29)</strain>
    </source>
</reference>
<proteinExistence type="predicted"/>
<protein>
    <submittedName>
        <fullName evidence="2">Uncharacterized protein</fullName>
    </submittedName>
</protein>
<evidence type="ECO:0000313" key="2">
    <source>
        <dbReference type="EMBL" id="AOW03722.1"/>
    </source>
</evidence>
<feature type="compositionally biased region" description="Basic residues" evidence="1">
    <location>
        <begin position="149"/>
        <end position="159"/>
    </location>
</feature>
<dbReference type="RefSeq" id="XP_068138746.1">
    <property type="nucleotide sequence ID" value="XM_068282645.1"/>
</dbReference>
<accession>A0A1D8NDM0</accession>
<gene>
    <name evidence="2" type="ORF">YALI1_D09382g</name>
</gene>
<dbReference type="VEuPathDB" id="FungiDB:YALI1_D09382g"/>